<accession>A0A6B3LSB7</accession>
<dbReference type="InterPro" id="IPR013766">
    <property type="entry name" value="Thioredoxin_domain"/>
</dbReference>
<name>A0A6B3LSB7_9BACT</name>
<keyword evidence="5" id="KW-0732">Signal</keyword>
<evidence type="ECO:0000256" key="2">
    <source>
        <dbReference type="ARBA" id="ARBA00022748"/>
    </source>
</evidence>
<keyword evidence="4" id="KW-0676">Redox-active center</keyword>
<dbReference type="InterPro" id="IPR050553">
    <property type="entry name" value="Thioredoxin_ResA/DsbE_sf"/>
</dbReference>
<dbReference type="SUPFAM" id="SSF52833">
    <property type="entry name" value="Thioredoxin-like"/>
    <property type="match status" value="1"/>
</dbReference>
<dbReference type="EMBL" id="JAAGWD010000001">
    <property type="protein sequence ID" value="NEM96401.1"/>
    <property type="molecule type" value="Genomic_DNA"/>
</dbReference>
<evidence type="ECO:0000256" key="1">
    <source>
        <dbReference type="ARBA" id="ARBA00004196"/>
    </source>
</evidence>
<protein>
    <submittedName>
        <fullName evidence="7">AhpC/TSA family protein</fullName>
    </submittedName>
</protein>
<comment type="subcellular location">
    <subcellularLocation>
        <location evidence="1">Cell envelope</location>
    </subcellularLocation>
</comment>
<dbReference type="GO" id="GO:0030313">
    <property type="term" value="C:cell envelope"/>
    <property type="evidence" value="ECO:0007669"/>
    <property type="project" value="UniProtKB-SubCell"/>
</dbReference>
<feature type="signal peptide" evidence="5">
    <location>
        <begin position="1"/>
        <end position="21"/>
    </location>
</feature>
<dbReference type="InterPro" id="IPR013740">
    <property type="entry name" value="Redoxin"/>
</dbReference>
<dbReference type="PANTHER" id="PTHR42852:SF6">
    <property type="entry name" value="THIOL:DISULFIDE INTERCHANGE PROTEIN DSBE"/>
    <property type="match status" value="1"/>
</dbReference>
<keyword evidence="8" id="KW-1185">Reference proteome</keyword>
<evidence type="ECO:0000256" key="3">
    <source>
        <dbReference type="ARBA" id="ARBA00023157"/>
    </source>
</evidence>
<keyword evidence="3" id="KW-1015">Disulfide bond</keyword>
<dbReference type="AlphaFoldDB" id="A0A6B3LSB7"/>
<dbReference type="RefSeq" id="WP_163911552.1">
    <property type="nucleotide sequence ID" value="NZ_JAAGWD010000001.1"/>
</dbReference>
<feature type="chain" id="PRO_5025592096" evidence="5">
    <location>
        <begin position="22"/>
        <end position="472"/>
    </location>
</feature>
<reference evidence="7 8" key="1">
    <citation type="submission" date="2020-02" db="EMBL/GenBank/DDBJ databases">
        <authorList>
            <person name="Kim M.K."/>
        </authorList>
    </citation>
    <scope>NUCLEOTIDE SEQUENCE [LARGE SCALE GENOMIC DNA]</scope>
    <source>
        <strain evidence="7 8">BT327</strain>
    </source>
</reference>
<dbReference type="Proteomes" id="UP000474777">
    <property type="component" value="Unassembled WGS sequence"/>
</dbReference>
<evidence type="ECO:0000256" key="5">
    <source>
        <dbReference type="SAM" id="SignalP"/>
    </source>
</evidence>
<dbReference type="GO" id="GO:0016491">
    <property type="term" value="F:oxidoreductase activity"/>
    <property type="evidence" value="ECO:0007669"/>
    <property type="project" value="InterPro"/>
</dbReference>
<organism evidence="7 8">
    <name type="scientific">Pontibacter burrus</name>
    <dbReference type="NCBI Taxonomy" id="2704466"/>
    <lineage>
        <taxon>Bacteria</taxon>
        <taxon>Pseudomonadati</taxon>
        <taxon>Bacteroidota</taxon>
        <taxon>Cytophagia</taxon>
        <taxon>Cytophagales</taxon>
        <taxon>Hymenobacteraceae</taxon>
        <taxon>Pontibacter</taxon>
    </lineage>
</organism>
<proteinExistence type="predicted"/>
<evidence type="ECO:0000313" key="7">
    <source>
        <dbReference type="EMBL" id="NEM96401.1"/>
    </source>
</evidence>
<dbReference type="PROSITE" id="PS51352">
    <property type="entry name" value="THIOREDOXIN_2"/>
    <property type="match status" value="1"/>
</dbReference>
<feature type="domain" description="Thioredoxin" evidence="6">
    <location>
        <begin position="325"/>
        <end position="469"/>
    </location>
</feature>
<dbReference type="InterPro" id="IPR036249">
    <property type="entry name" value="Thioredoxin-like_sf"/>
</dbReference>
<dbReference type="GO" id="GO:0017004">
    <property type="term" value="P:cytochrome complex assembly"/>
    <property type="evidence" value="ECO:0007669"/>
    <property type="project" value="UniProtKB-KW"/>
</dbReference>
<sequence>MKRIQSLLLLVALLLVNDTFGQGKTIITGKITNPLSDDITVITYPNPLIPQEKETTVELTGTTFKLEVPVTETTLAELVHGNEVVPVYLEPGYSLTLSFNGDKFLKTIKFEGKGTNENNYLAQYTRRFDEVEDYQVLPDNIKLNEKEFTEFLDYRKKDQLKNLEKYTGKNPVSDKFKAFALSEIDYSYANDKVSYPTLRQRVGASKNYVAPSTGFYSFLNELDLNKGLAISPAYVVFLRNYAAHLAKATGLTETDRLYYKKSYSLATEKLQGKARLLAQAHILKQSIEKGHIGYSEEMMNNYKTGGANPEVITYLENYLAANSKNALGSLAPDFKLKSIDGSEVALSDFRGKVVYLNFWQAGCGLCMIELPHVQALTKQLQGKNVGFVNISLDEDEEKWRKTVTTKQLQGTHLYLKGLDAELVKRYDLKDVPAYFLLDEEGRFLTTKARRPNDREAANDILRYLNQGQASTK</sequence>
<dbReference type="Gene3D" id="3.40.30.10">
    <property type="entry name" value="Glutaredoxin"/>
    <property type="match status" value="1"/>
</dbReference>
<comment type="caution">
    <text evidence="7">The sequence shown here is derived from an EMBL/GenBank/DDBJ whole genome shotgun (WGS) entry which is preliminary data.</text>
</comment>
<dbReference type="Pfam" id="PF08534">
    <property type="entry name" value="Redoxin"/>
    <property type="match status" value="1"/>
</dbReference>
<gene>
    <name evidence="7" type="ORF">GXP69_01725</name>
</gene>
<dbReference type="CDD" id="cd02966">
    <property type="entry name" value="TlpA_like_family"/>
    <property type="match status" value="1"/>
</dbReference>
<evidence type="ECO:0000313" key="8">
    <source>
        <dbReference type="Proteomes" id="UP000474777"/>
    </source>
</evidence>
<keyword evidence="2" id="KW-0201">Cytochrome c-type biogenesis</keyword>
<evidence type="ECO:0000259" key="6">
    <source>
        <dbReference type="PROSITE" id="PS51352"/>
    </source>
</evidence>
<dbReference type="PANTHER" id="PTHR42852">
    <property type="entry name" value="THIOL:DISULFIDE INTERCHANGE PROTEIN DSBE"/>
    <property type="match status" value="1"/>
</dbReference>
<evidence type="ECO:0000256" key="4">
    <source>
        <dbReference type="ARBA" id="ARBA00023284"/>
    </source>
</evidence>